<feature type="domain" description="RNA polymerase sigma factor 70 region 4 type 2" evidence="6">
    <location>
        <begin position="112"/>
        <end position="163"/>
    </location>
</feature>
<evidence type="ECO:0000256" key="1">
    <source>
        <dbReference type="ARBA" id="ARBA00010641"/>
    </source>
</evidence>
<dbReference type="PANTHER" id="PTHR43133">
    <property type="entry name" value="RNA POLYMERASE ECF-TYPE SIGMA FACTO"/>
    <property type="match status" value="1"/>
</dbReference>
<evidence type="ECO:0000256" key="3">
    <source>
        <dbReference type="ARBA" id="ARBA00023082"/>
    </source>
</evidence>
<dbReference type="InterPro" id="IPR013325">
    <property type="entry name" value="RNA_pol_sigma_r2"/>
</dbReference>
<dbReference type="PANTHER" id="PTHR43133:SF63">
    <property type="entry name" value="RNA POLYMERASE SIGMA FACTOR FECI-RELATED"/>
    <property type="match status" value="1"/>
</dbReference>
<dbReference type="Gene3D" id="1.10.10.10">
    <property type="entry name" value="Winged helix-like DNA-binding domain superfamily/Winged helix DNA-binding domain"/>
    <property type="match status" value="1"/>
</dbReference>
<evidence type="ECO:0000259" key="5">
    <source>
        <dbReference type="Pfam" id="PF04542"/>
    </source>
</evidence>
<dbReference type="InterPro" id="IPR007627">
    <property type="entry name" value="RNA_pol_sigma70_r2"/>
</dbReference>
<dbReference type="SUPFAM" id="SSF88946">
    <property type="entry name" value="Sigma2 domain of RNA polymerase sigma factors"/>
    <property type="match status" value="1"/>
</dbReference>
<keyword evidence="2" id="KW-0805">Transcription regulation</keyword>
<keyword evidence="8" id="KW-1185">Reference proteome</keyword>
<evidence type="ECO:0000256" key="4">
    <source>
        <dbReference type="ARBA" id="ARBA00023163"/>
    </source>
</evidence>
<dbReference type="InterPro" id="IPR036388">
    <property type="entry name" value="WH-like_DNA-bd_sf"/>
</dbReference>
<sequence length="168" mass="19018">MPAADSALQQEVSTLYSDHHRWLQGWLRHKLGNAFDAADLAQDTFARILAGRSVSDIKEPRAYLTTVARGILINWYQRQALEHAYLDALARLPEPEAPSPEQQHIILETLCQIDAMLDRLPAKVKRAFLLSQIEGLKYEEIAVQLNCSLISVKRHMKQAFLACLTLVD</sequence>
<dbReference type="InterPro" id="IPR013249">
    <property type="entry name" value="RNA_pol_sigma70_r4_t2"/>
</dbReference>
<protein>
    <submittedName>
        <fullName evidence="7">Sigma-70 family RNA polymerase sigma factor</fullName>
    </submittedName>
</protein>
<gene>
    <name evidence="7" type="ORF">PQR62_07010</name>
</gene>
<dbReference type="InterPro" id="IPR039425">
    <property type="entry name" value="RNA_pol_sigma-70-like"/>
</dbReference>
<feature type="domain" description="RNA polymerase sigma-70 region 2" evidence="5">
    <location>
        <begin position="15"/>
        <end position="80"/>
    </location>
</feature>
<dbReference type="NCBIfam" id="NF009180">
    <property type="entry name" value="PRK12528.1"/>
    <property type="match status" value="1"/>
</dbReference>
<evidence type="ECO:0000256" key="2">
    <source>
        <dbReference type="ARBA" id="ARBA00023015"/>
    </source>
</evidence>
<evidence type="ECO:0000313" key="8">
    <source>
        <dbReference type="Proteomes" id="UP001629246"/>
    </source>
</evidence>
<dbReference type="Pfam" id="PF04542">
    <property type="entry name" value="Sigma70_r2"/>
    <property type="match status" value="1"/>
</dbReference>
<dbReference type="SUPFAM" id="SSF88659">
    <property type="entry name" value="Sigma3 and sigma4 domains of RNA polymerase sigma factors"/>
    <property type="match status" value="1"/>
</dbReference>
<dbReference type="InterPro" id="IPR014284">
    <property type="entry name" value="RNA_pol_sigma-70_dom"/>
</dbReference>
<accession>A0ABW9A807</accession>
<evidence type="ECO:0000259" key="6">
    <source>
        <dbReference type="Pfam" id="PF08281"/>
    </source>
</evidence>
<keyword evidence="4" id="KW-0804">Transcription</keyword>
<dbReference type="NCBIfam" id="NF007232">
    <property type="entry name" value="PRK09651.1"/>
    <property type="match status" value="1"/>
</dbReference>
<dbReference type="Gene3D" id="1.10.1740.10">
    <property type="match status" value="1"/>
</dbReference>
<dbReference type="Pfam" id="PF08281">
    <property type="entry name" value="Sigma70_r4_2"/>
    <property type="match status" value="1"/>
</dbReference>
<dbReference type="EMBL" id="JAQQFM010000003">
    <property type="protein sequence ID" value="MFL9924005.1"/>
    <property type="molecule type" value="Genomic_DNA"/>
</dbReference>
<dbReference type="InterPro" id="IPR013324">
    <property type="entry name" value="RNA_pol_sigma_r3/r4-like"/>
</dbReference>
<dbReference type="NCBIfam" id="TIGR02937">
    <property type="entry name" value="sigma70-ECF"/>
    <property type="match status" value="1"/>
</dbReference>
<comment type="similarity">
    <text evidence="1">Belongs to the sigma-70 factor family. ECF subfamily.</text>
</comment>
<keyword evidence="3" id="KW-0731">Sigma factor</keyword>
<name>A0ABW9A807_9BURK</name>
<evidence type="ECO:0000313" key="7">
    <source>
        <dbReference type="EMBL" id="MFL9924005.1"/>
    </source>
</evidence>
<organism evidence="7 8">
    <name type="scientific">Herbaspirillum lusitanum</name>
    <dbReference type="NCBI Taxonomy" id="213312"/>
    <lineage>
        <taxon>Bacteria</taxon>
        <taxon>Pseudomonadati</taxon>
        <taxon>Pseudomonadota</taxon>
        <taxon>Betaproteobacteria</taxon>
        <taxon>Burkholderiales</taxon>
        <taxon>Oxalobacteraceae</taxon>
        <taxon>Herbaspirillum</taxon>
    </lineage>
</organism>
<comment type="caution">
    <text evidence="7">The sequence shown here is derived from an EMBL/GenBank/DDBJ whole genome shotgun (WGS) entry which is preliminary data.</text>
</comment>
<dbReference type="Proteomes" id="UP001629246">
    <property type="component" value="Unassembled WGS sequence"/>
</dbReference>
<reference evidence="7 8" key="1">
    <citation type="journal article" date="2024" name="Chem. Sci.">
        <title>Discovery of megapolipeptins by genome mining of a Burkholderiales bacteria collection.</title>
        <authorList>
            <person name="Paulo B.S."/>
            <person name="Recchia M.J.J."/>
            <person name="Lee S."/>
            <person name="Fergusson C.H."/>
            <person name="Romanowski S.B."/>
            <person name="Hernandez A."/>
            <person name="Krull N."/>
            <person name="Liu D.Y."/>
            <person name="Cavanagh H."/>
            <person name="Bos A."/>
            <person name="Gray C.A."/>
            <person name="Murphy B.T."/>
            <person name="Linington R.G."/>
            <person name="Eustaquio A.S."/>
        </authorList>
    </citation>
    <scope>NUCLEOTIDE SEQUENCE [LARGE SCALE GENOMIC DNA]</scope>
    <source>
        <strain evidence="7 8">RL21-008-BIB-A</strain>
    </source>
</reference>
<proteinExistence type="inferred from homology"/>
<dbReference type="RefSeq" id="WP_408156868.1">
    <property type="nucleotide sequence ID" value="NZ_JAQQFM010000003.1"/>
</dbReference>